<organism evidence="1 2">
    <name type="scientific">Nonomuraea jabiensis</name>
    <dbReference type="NCBI Taxonomy" id="882448"/>
    <lineage>
        <taxon>Bacteria</taxon>
        <taxon>Bacillati</taxon>
        <taxon>Actinomycetota</taxon>
        <taxon>Actinomycetes</taxon>
        <taxon>Streptosporangiales</taxon>
        <taxon>Streptosporangiaceae</taxon>
        <taxon>Nonomuraea</taxon>
    </lineage>
</organism>
<reference evidence="1 2" key="1">
    <citation type="submission" date="2020-08" db="EMBL/GenBank/DDBJ databases">
        <title>Sequencing the genomes of 1000 actinobacteria strains.</title>
        <authorList>
            <person name="Klenk H.-P."/>
        </authorList>
    </citation>
    <scope>NUCLEOTIDE SEQUENCE [LARGE SCALE GENOMIC DNA]</scope>
    <source>
        <strain evidence="1 2">DSM 45507</strain>
    </source>
</reference>
<dbReference type="EMBL" id="JACHMB010000001">
    <property type="protein sequence ID" value="MBB5780514.1"/>
    <property type="molecule type" value="Genomic_DNA"/>
</dbReference>
<evidence type="ECO:0000313" key="2">
    <source>
        <dbReference type="Proteomes" id="UP000579153"/>
    </source>
</evidence>
<accession>A0A7W9GB36</accession>
<sequence>MNKLRAYRAVALRTDKREIVHQGTIDVASIRTWLKDPVQ</sequence>
<proteinExistence type="predicted"/>
<keyword evidence="2" id="KW-1185">Reference proteome</keyword>
<dbReference type="Proteomes" id="UP000579153">
    <property type="component" value="Unassembled WGS sequence"/>
</dbReference>
<comment type="caution">
    <text evidence="1">The sequence shown here is derived from an EMBL/GenBank/DDBJ whole genome shotgun (WGS) entry which is preliminary data.</text>
</comment>
<dbReference type="AlphaFoldDB" id="A0A7W9GB36"/>
<evidence type="ECO:0000313" key="1">
    <source>
        <dbReference type="EMBL" id="MBB5780514.1"/>
    </source>
</evidence>
<protein>
    <submittedName>
        <fullName evidence="1">Uncharacterized protein</fullName>
    </submittedName>
</protein>
<gene>
    <name evidence="1" type="ORF">HD596_007270</name>
</gene>
<name>A0A7W9GB36_9ACTN</name>